<protein>
    <submittedName>
        <fullName evidence="2">Uncharacterized protein</fullName>
    </submittedName>
</protein>
<keyword evidence="1" id="KW-0812">Transmembrane</keyword>
<keyword evidence="3" id="KW-1185">Reference proteome</keyword>
<gene>
    <name evidence="2" type="ORF">ACFSTE_01015</name>
</gene>
<organism evidence="2 3">
    <name type="scientific">Aquimarina hainanensis</name>
    <dbReference type="NCBI Taxonomy" id="1578017"/>
    <lineage>
        <taxon>Bacteria</taxon>
        <taxon>Pseudomonadati</taxon>
        <taxon>Bacteroidota</taxon>
        <taxon>Flavobacteriia</taxon>
        <taxon>Flavobacteriales</taxon>
        <taxon>Flavobacteriaceae</taxon>
        <taxon>Aquimarina</taxon>
    </lineage>
</organism>
<feature type="transmembrane region" description="Helical" evidence="1">
    <location>
        <begin position="7"/>
        <end position="29"/>
    </location>
</feature>
<keyword evidence="1" id="KW-0472">Membrane</keyword>
<keyword evidence="1" id="KW-1133">Transmembrane helix</keyword>
<name>A0ABW5N1J6_9FLAO</name>
<evidence type="ECO:0000313" key="3">
    <source>
        <dbReference type="Proteomes" id="UP001597459"/>
    </source>
</evidence>
<dbReference type="RefSeq" id="WP_176027995.1">
    <property type="nucleotide sequence ID" value="NZ_JBHSJV010000001.1"/>
</dbReference>
<evidence type="ECO:0000313" key="2">
    <source>
        <dbReference type="EMBL" id="MFD2589390.1"/>
    </source>
</evidence>
<accession>A0ABW5N1J6</accession>
<dbReference type="EMBL" id="JBHULX010000001">
    <property type="protein sequence ID" value="MFD2589390.1"/>
    <property type="molecule type" value="Genomic_DNA"/>
</dbReference>
<reference evidence="3" key="1">
    <citation type="journal article" date="2019" name="Int. J. Syst. Evol. Microbiol.">
        <title>The Global Catalogue of Microorganisms (GCM) 10K type strain sequencing project: providing services to taxonomists for standard genome sequencing and annotation.</title>
        <authorList>
            <consortium name="The Broad Institute Genomics Platform"/>
            <consortium name="The Broad Institute Genome Sequencing Center for Infectious Disease"/>
            <person name="Wu L."/>
            <person name="Ma J."/>
        </authorList>
    </citation>
    <scope>NUCLEOTIDE SEQUENCE [LARGE SCALE GENOMIC DNA]</scope>
    <source>
        <strain evidence="3">KCTC 42423</strain>
    </source>
</reference>
<evidence type="ECO:0000256" key="1">
    <source>
        <dbReference type="SAM" id="Phobius"/>
    </source>
</evidence>
<sequence>MKKVLKTFLLIHFFIIILSSTFLFLNSYLEFHHKTKIENPVVNGTLDYILNNPIIKNYRILSGTNTGYGFYGINVATEKFFVVEVLDKDCNKIKEVTTFGLHKKNSLSRFQVLSSGIFNLISENRHRKKELKKKPSKALEAQAKFDDKYVDKIFKYVGLTAAKNTRNAAYYNVKLLALHPKEIWKEEQYDQKTSAFIYKQIEYDLSQLK</sequence>
<dbReference type="Proteomes" id="UP001597459">
    <property type="component" value="Unassembled WGS sequence"/>
</dbReference>
<proteinExistence type="predicted"/>
<comment type="caution">
    <text evidence="2">The sequence shown here is derived from an EMBL/GenBank/DDBJ whole genome shotgun (WGS) entry which is preliminary data.</text>
</comment>